<accession>A0A853IW09</accession>
<evidence type="ECO:0000256" key="1">
    <source>
        <dbReference type="ARBA" id="ARBA00022737"/>
    </source>
</evidence>
<dbReference type="InterPro" id="IPR051126">
    <property type="entry name" value="Thiosulfate_sulfurtransferase"/>
</dbReference>
<feature type="chain" id="PRO_5033064872" evidence="2">
    <location>
        <begin position="24"/>
        <end position="321"/>
    </location>
</feature>
<evidence type="ECO:0000313" key="5">
    <source>
        <dbReference type="Proteomes" id="UP000589716"/>
    </source>
</evidence>
<organism evidence="4 5">
    <name type="scientific">Ottowia beijingensis</name>
    <dbReference type="NCBI Taxonomy" id="1207057"/>
    <lineage>
        <taxon>Bacteria</taxon>
        <taxon>Pseudomonadati</taxon>
        <taxon>Pseudomonadota</taxon>
        <taxon>Betaproteobacteria</taxon>
        <taxon>Burkholderiales</taxon>
        <taxon>Comamonadaceae</taxon>
        <taxon>Ottowia</taxon>
    </lineage>
</organism>
<dbReference type="CDD" id="cd01448">
    <property type="entry name" value="TST_Repeat_1"/>
    <property type="match status" value="1"/>
</dbReference>
<dbReference type="Proteomes" id="UP000589716">
    <property type="component" value="Unassembled WGS sequence"/>
</dbReference>
<dbReference type="PROSITE" id="PS50206">
    <property type="entry name" value="RHODANESE_3"/>
    <property type="match status" value="2"/>
</dbReference>
<keyword evidence="2" id="KW-0732">Signal</keyword>
<sequence>MRTLISFFITWLAGALLAASAWAAPPLLTPAELQALRLTGSVRIVDTREGPAYALQHLPGSVSAPYGRWRGPATNPGQLPPMKQLTALVQELGLTPETHAVIVYTGVDSTDFGSAARVYWTLKSLGMRELSILNGGLNAWKAAGLPVTAQPASVPASSWQPRFSHQWLATQDDVKGDLHGQGAVLVDSRPAPFFQGRKSHGAAKAAGTLPGAINLDSDLFFEPGSAALMDKAQLASEAAALHARPGQATVAFCNTGHWAATDWFVLSEVLGQPDVKLYPGSMVEWSQAATPLPMANEPGRLAQLRYQLLGWSHRNLGTKAP</sequence>
<evidence type="ECO:0000313" key="4">
    <source>
        <dbReference type="EMBL" id="NZA01807.1"/>
    </source>
</evidence>
<dbReference type="GO" id="GO:0016740">
    <property type="term" value="F:transferase activity"/>
    <property type="evidence" value="ECO:0007669"/>
    <property type="project" value="UniProtKB-KW"/>
</dbReference>
<feature type="domain" description="Rhodanese" evidence="3">
    <location>
        <begin position="38"/>
        <end position="149"/>
    </location>
</feature>
<keyword evidence="1" id="KW-0677">Repeat</keyword>
<dbReference type="InterPro" id="IPR036873">
    <property type="entry name" value="Rhodanese-like_dom_sf"/>
</dbReference>
<dbReference type="RefSeq" id="WP_180550217.1">
    <property type="nucleotide sequence ID" value="NZ_JACCKX010000001.1"/>
</dbReference>
<keyword evidence="4" id="KW-0808">Transferase</keyword>
<gene>
    <name evidence="4" type="ORF">H0I39_08695</name>
</gene>
<dbReference type="PANTHER" id="PTHR43855:SF1">
    <property type="entry name" value="THIOSULFATE SULFURTRANSFERASE"/>
    <property type="match status" value="1"/>
</dbReference>
<keyword evidence="5" id="KW-1185">Reference proteome</keyword>
<dbReference type="SMART" id="SM00450">
    <property type="entry name" value="RHOD"/>
    <property type="match status" value="2"/>
</dbReference>
<comment type="caution">
    <text evidence="4">The sequence shown here is derived from an EMBL/GenBank/DDBJ whole genome shotgun (WGS) entry which is preliminary data.</text>
</comment>
<evidence type="ECO:0000256" key="2">
    <source>
        <dbReference type="SAM" id="SignalP"/>
    </source>
</evidence>
<dbReference type="PANTHER" id="PTHR43855">
    <property type="entry name" value="THIOSULFATE SULFURTRANSFERASE"/>
    <property type="match status" value="1"/>
</dbReference>
<dbReference type="EMBL" id="JACCKX010000001">
    <property type="protein sequence ID" value="NZA01807.1"/>
    <property type="molecule type" value="Genomic_DNA"/>
</dbReference>
<dbReference type="Pfam" id="PF00581">
    <property type="entry name" value="Rhodanese"/>
    <property type="match status" value="2"/>
</dbReference>
<dbReference type="InterPro" id="IPR001763">
    <property type="entry name" value="Rhodanese-like_dom"/>
</dbReference>
<dbReference type="SUPFAM" id="SSF52821">
    <property type="entry name" value="Rhodanese/Cell cycle control phosphatase"/>
    <property type="match status" value="2"/>
</dbReference>
<dbReference type="Gene3D" id="3.40.250.10">
    <property type="entry name" value="Rhodanese-like domain"/>
    <property type="match status" value="2"/>
</dbReference>
<evidence type="ECO:0000259" key="3">
    <source>
        <dbReference type="PROSITE" id="PS50206"/>
    </source>
</evidence>
<name>A0A853IW09_9BURK</name>
<reference evidence="4 5" key="1">
    <citation type="submission" date="2020-07" db="EMBL/GenBank/DDBJ databases">
        <authorList>
            <person name="Maaloum M."/>
        </authorList>
    </citation>
    <scope>NUCLEOTIDE SEQUENCE [LARGE SCALE GENOMIC DNA]</scope>
    <source>
        <strain evidence="4 5">GCS-AN-3</strain>
    </source>
</reference>
<dbReference type="AlphaFoldDB" id="A0A853IW09"/>
<feature type="domain" description="Rhodanese" evidence="3">
    <location>
        <begin position="179"/>
        <end position="293"/>
    </location>
</feature>
<feature type="signal peptide" evidence="2">
    <location>
        <begin position="1"/>
        <end position="23"/>
    </location>
</feature>
<proteinExistence type="predicted"/>
<protein>
    <submittedName>
        <fullName evidence="4">Sulfurtransferase</fullName>
    </submittedName>
</protein>